<dbReference type="GO" id="GO:0006508">
    <property type="term" value="P:proteolysis"/>
    <property type="evidence" value="ECO:0007669"/>
    <property type="project" value="UniProtKB-KW"/>
</dbReference>
<evidence type="ECO:0000256" key="1">
    <source>
        <dbReference type="ARBA" id="ARBA00022670"/>
    </source>
</evidence>
<dbReference type="PANTHER" id="PTHR43343">
    <property type="entry name" value="PEPTIDASE S12"/>
    <property type="match status" value="1"/>
</dbReference>
<comment type="caution">
    <text evidence="4">The sequence shown here is derived from an EMBL/GenBank/DDBJ whole genome shotgun (WGS) entry which is preliminary data.</text>
</comment>
<dbReference type="InterPro" id="IPR051201">
    <property type="entry name" value="Chloro_Bact_Ser_Proteases"/>
</dbReference>
<dbReference type="STRING" id="1802391.A3D72_03315"/>
<evidence type="ECO:0000313" key="4">
    <source>
        <dbReference type="EMBL" id="OGL73848.1"/>
    </source>
</evidence>
<dbReference type="InterPro" id="IPR001478">
    <property type="entry name" value="PDZ"/>
</dbReference>
<dbReference type="Gene3D" id="2.30.42.10">
    <property type="match status" value="1"/>
</dbReference>
<keyword evidence="2" id="KW-0378">Hydrolase</keyword>
<dbReference type="AlphaFoldDB" id="A0A1F7U7N5"/>
<dbReference type="EMBL" id="MGDZ01000017">
    <property type="protein sequence ID" value="OGL73848.1"/>
    <property type="molecule type" value="Genomic_DNA"/>
</dbReference>
<sequence>MMETQQNGWKVLTPLLLAMVLGVLAGGVGGLAASVYLLPPLVPAEGDLARRFVIETRPASVNPETMSNAVAAATLRLVTTRALEDLGPGAFVPNEAVIGRAVALTSDGWLATSADLSDELQGAEAVAADGSRYAIESVVADPGSGAAFIRVSAANLSVLPFGEPENVRVGDELLAVAGRGVAASSKVISRGADPRDLSAAVVSSEIFSARFRLSQAFSKTERGSPVIDRNGRMVGLLDGGNASDRAVPVEGIRQVMSGVLREGQVSRPYLGVHAVDFSTLVGLPEGQSASGALLAAAAGKPAVLRNSPASRAGLRAGDIVLAIEGVSISPGQSLSEALRDFDPGDRIELLVLRGEQTFKAVITLGDIAEK</sequence>
<dbReference type="InterPro" id="IPR009003">
    <property type="entry name" value="Peptidase_S1_PA"/>
</dbReference>
<dbReference type="SUPFAM" id="SSF50494">
    <property type="entry name" value="Trypsin-like serine proteases"/>
    <property type="match status" value="1"/>
</dbReference>
<dbReference type="InterPro" id="IPR036034">
    <property type="entry name" value="PDZ_sf"/>
</dbReference>
<dbReference type="Pfam" id="PF17820">
    <property type="entry name" value="PDZ_6"/>
    <property type="match status" value="1"/>
</dbReference>
<proteinExistence type="predicted"/>
<dbReference type="PANTHER" id="PTHR43343:SF3">
    <property type="entry name" value="PROTEASE DO-LIKE 8, CHLOROPLASTIC"/>
    <property type="match status" value="1"/>
</dbReference>
<dbReference type="GO" id="GO:0008233">
    <property type="term" value="F:peptidase activity"/>
    <property type="evidence" value="ECO:0007669"/>
    <property type="project" value="UniProtKB-KW"/>
</dbReference>
<name>A0A1F7U7N5_9BACT</name>
<dbReference type="SUPFAM" id="SSF50156">
    <property type="entry name" value="PDZ domain-like"/>
    <property type="match status" value="1"/>
</dbReference>
<feature type="domain" description="PDZ" evidence="3">
    <location>
        <begin position="268"/>
        <end position="355"/>
    </location>
</feature>
<accession>A0A1F7U7N5</accession>
<dbReference type="Gene3D" id="2.40.10.120">
    <property type="match status" value="1"/>
</dbReference>
<protein>
    <recommendedName>
        <fullName evidence="3">PDZ domain-containing protein</fullName>
    </recommendedName>
</protein>
<evidence type="ECO:0000313" key="5">
    <source>
        <dbReference type="Proteomes" id="UP000176303"/>
    </source>
</evidence>
<reference evidence="4 5" key="1">
    <citation type="journal article" date="2016" name="Nat. Commun.">
        <title>Thousands of microbial genomes shed light on interconnected biogeochemical processes in an aquifer system.</title>
        <authorList>
            <person name="Anantharaman K."/>
            <person name="Brown C.T."/>
            <person name="Hug L.A."/>
            <person name="Sharon I."/>
            <person name="Castelle C.J."/>
            <person name="Probst A.J."/>
            <person name="Thomas B.C."/>
            <person name="Singh A."/>
            <person name="Wilkins M.J."/>
            <person name="Karaoz U."/>
            <person name="Brodie E.L."/>
            <person name="Williams K.H."/>
            <person name="Hubbard S.S."/>
            <person name="Banfield J.F."/>
        </authorList>
    </citation>
    <scope>NUCLEOTIDE SEQUENCE [LARGE SCALE GENOMIC DNA]</scope>
</reference>
<dbReference type="Proteomes" id="UP000176303">
    <property type="component" value="Unassembled WGS sequence"/>
</dbReference>
<keyword evidence="1" id="KW-0645">Protease</keyword>
<evidence type="ECO:0000259" key="3">
    <source>
        <dbReference type="SMART" id="SM00228"/>
    </source>
</evidence>
<dbReference type="SMART" id="SM00228">
    <property type="entry name" value="PDZ"/>
    <property type="match status" value="1"/>
</dbReference>
<organism evidence="4 5">
    <name type="scientific">Candidatus Uhrbacteria bacterium RIFCSPHIGHO2_02_FULL_57_19</name>
    <dbReference type="NCBI Taxonomy" id="1802391"/>
    <lineage>
        <taxon>Bacteria</taxon>
        <taxon>Candidatus Uhriibacteriota</taxon>
    </lineage>
</organism>
<dbReference type="InterPro" id="IPR041489">
    <property type="entry name" value="PDZ_6"/>
</dbReference>
<dbReference type="Pfam" id="PF13365">
    <property type="entry name" value="Trypsin_2"/>
    <property type="match status" value="1"/>
</dbReference>
<evidence type="ECO:0000256" key="2">
    <source>
        <dbReference type="ARBA" id="ARBA00022801"/>
    </source>
</evidence>
<gene>
    <name evidence="4" type="ORF">A3D72_03315</name>
</gene>